<comment type="similarity">
    <text evidence="1">Belongs to the ROK (NagC/XylR) family.</text>
</comment>
<dbReference type="RefSeq" id="WP_118272022.1">
    <property type="nucleotide sequence ID" value="NZ_QSJI01000004.1"/>
</dbReference>
<dbReference type="PROSITE" id="PS01125">
    <property type="entry name" value="ROK"/>
    <property type="match status" value="1"/>
</dbReference>
<reference evidence="2 3" key="1">
    <citation type="submission" date="2018-08" db="EMBL/GenBank/DDBJ databases">
        <title>A genome reference for cultivated species of the human gut microbiota.</title>
        <authorList>
            <person name="Zou Y."/>
            <person name="Xue W."/>
            <person name="Luo G."/>
        </authorList>
    </citation>
    <scope>NUCLEOTIDE SEQUENCE [LARGE SCALE GENOMIC DNA]</scope>
    <source>
        <strain evidence="2 3">AM30-5LB</strain>
    </source>
</reference>
<dbReference type="Proteomes" id="UP000286050">
    <property type="component" value="Unassembled WGS sequence"/>
</dbReference>
<dbReference type="Gene3D" id="3.30.420.40">
    <property type="match status" value="2"/>
</dbReference>
<dbReference type="Pfam" id="PF00480">
    <property type="entry name" value="ROK"/>
    <property type="match status" value="1"/>
</dbReference>
<protein>
    <submittedName>
        <fullName evidence="2">ROK family protein</fullName>
    </submittedName>
</protein>
<dbReference type="InterPro" id="IPR000600">
    <property type="entry name" value="ROK"/>
</dbReference>
<dbReference type="InterPro" id="IPR049874">
    <property type="entry name" value="ROK_cs"/>
</dbReference>
<accession>A0A414FWL5</accession>
<proteinExistence type="inferred from homology"/>
<dbReference type="InterPro" id="IPR043129">
    <property type="entry name" value="ATPase_NBD"/>
</dbReference>
<evidence type="ECO:0000256" key="1">
    <source>
        <dbReference type="ARBA" id="ARBA00006479"/>
    </source>
</evidence>
<organism evidence="2 3">
    <name type="scientific">Collinsella intestinalis</name>
    <dbReference type="NCBI Taxonomy" id="147207"/>
    <lineage>
        <taxon>Bacteria</taxon>
        <taxon>Bacillati</taxon>
        <taxon>Actinomycetota</taxon>
        <taxon>Coriobacteriia</taxon>
        <taxon>Coriobacteriales</taxon>
        <taxon>Coriobacteriaceae</taxon>
        <taxon>Collinsella</taxon>
    </lineage>
</organism>
<dbReference type="AlphaFoldDB" id="A0A414FWL5"/>
<dbReference type="SUPFAM" id="SSF53067">
    <property type="entry name" value="Actin-like ATPase domain"/>
    <property type="match status" value="1"/>
</dbReference>
<gene>
    <name evidence="2" type="ORF">DW787_05780</name>
</gene>
<evidence type="ECO:0000313" key="2">
    <source>
        <dbReference type="EMBL" id="RHD55696.1"/>
    </source>
</evidence>
<comment type="caution">
    <text evidence="2">The sequence shown here is derived from an EMBL/GenBank/DDBJ whole genome shotgun (WGS) entry which is preliminary data.</text>
</comment>
<sequence>MAESKQYYIGVDVGGTSVKLGLFDEEGDLLGKTSVPTPSLACGEGHAAVIGGIEQLMAGVQQPMLFVRGIGLAVPCPVPASGVITMAANIEIDAPALKEALEVRCPHALVRYVNDANAAAMGEVWRGSAQGHRSMVMVTIGTGLGGGVVVNGDVIDGAFGAGGEIGHICVNPAEERACGCGLHGCLEQYASASGVVNNYLRVCEERGVEPVELVGPSDSRSVFDAARAGDETALAAIDVAMDYLSLGLQIISAVVDPEVYVLGGGASASADMFLDSLRAKYEARAFPASRATAIEVASLGNDAGIFGAAYVALRAAAREV</sequence>
<dbReference type="PANTHER" id="PTHR18964">
    <property type="entry name" value="ROK (REPRESSOR, ORF, KINASE) FAMILY"/>
    <property type="match status" value="1"/>
</dbReference>
<name>A0A414FWL5_9ACTN</name>
<evidence type="ECO:0000313" key="3">
    <source>
        <dbReference type="Proteomes" id="UP000286050"/>
    </source>
</evidence>
<dbReference type="PANTHER" id="PTHR18964:SF149">
    <property type="entry name" value="BIFUNCTIONAL UDP-N-ACETYLGLUCOSAMINE 2-EPIMERASE_N-ACETYLMANNOSAMINE KINASE"/>
    <property type="match status" value="1"/>
</dbReference>
<dbReference type="EMBL" id="QSJI01000004">
    <property type="protein sequence ID" value="RHD55696.1"/>
    <property type="molecule type" value="Genomic_DNA"/>
</dbReference>